<dbReference type="InterPro" id="IPR035986">
    <property type="entry name" value="PKD_dom_sf"/>
</dbReference>
<dbReference type="Pfam" id="PF13585">
    <property type="entry name" value="CHU_C"/>
    <property type="match status" value="1"/>
</dbReference>
<dbReference type="Gene3D" id="2.160.20.10">
    <property type="entry name" value="Single-stranded right-handed beta-helix, Pectin lyase-like"/>
    <property type="match status" value="2"/>
</dbReference>
<dbReference type="InterPro" id="IPR035234">
    <property type="entry name" value="IgGFc-bd_N"/>
</dbReference>
<dbReference type="SUPFAM" id="SSF49299">
    <property type="entry name" value="PKD domain"/>
    <property type="match status" value="1"/>
</dbReference>
<dbReference type="CDD" id="cd00146">
    <property type="entry name" value="PKD"/>
    <property type="match status" value="1"/>
</dbReference>
<comment type="caution">
    <text evidence="3">The sequence shown here is derived from an EMBL/GenBank/DDBJ whole genome shotgun (WGS) entry which is preliminary data.</text>
</comment>
<dbReference type="RefSeq" id="WP_129003524.1">
    <property type="nucleotide sequence ID" value="NZ_SDHZ01000002.1"/>
</dbReference>
<dbReference type="Proteomes" id="UP000290545">
    <property type="component" value="Unassembled WGS sequence"/>
</dbReference>
<dbReference type="InterPro" id="IPR026341">
    <property type="entry name" value="T9SS_type_B"/>
</dbReference>
<gene>
    <name evidence="3" type="ORF">ESB13_11820</name>
</gene>
<dbReference type="EMBL" id="SDHZ01000002">
    <property type="protein sequence ID" value="RXK82820.1"/>
    <property type="molecule type" value="Genomic_DNA"/>
</dbReference>
<dbReference type="InterPro" id="IPR013783">
    <property type="entry name" value="Ig-like_fold"/>
</dbReference>
<keyword evidence="4" id="KW-1185">Reference proteome</keyword>
<accession>A0A4Q1D344</accession>
<evidence type="ECO:0000259" key="2">
    <source>
        <dbReference type="PROSITE" id="PS50093"/>
    </source>
</evidence>
<dbReference type="PROSITE" id="PS50093">
    <property type="entry name" value="PKD"/>
    <property type="match status" value="1"/>
</dbReference>
<evidence type="ECO:0000313" key="4">
    <source>
        <dbReference type="Proteomes" id="UP000290545"/>
    </source>
</evidence>
<dbReference type="InterPro" id="IPR000601">
    <property type="entry name" value="PKD_dom"/>
</dbReference>
<dbReference type="InterPro" id="IPR011050">
    <property type="entry name" value="Pectin_lyase_fold/virulence"/>
</dbReference>
<dbReference type="SUPFAM" id="SSF51126">
    <property type="entry name" value="Pectin lyase-like"/>
    <property type="match status" value="3"/>
</dbReference>
<dbReference type="SMART" id="SM00710">
    <property type="entry name" value="PbH1"/>
    <property type="match status" value="10"/>
</dbReference>
<proteinExistence type="predicted"/>
<organism evidence="3 4">
    <name type="scientific">Filimonas effusa</name>
    <dbReference type="NCBI Taxonomy" id="2508721"/>
    <lineage>
        <taxon>Bacteria</taxon>
        <taxon>Pseudomonadati</taxon>
        <taxon>Bacteroidota</taxon>
        <taxon>Chitinophagia</taxon>
        <taxon>Chitinophagales</taxon>
        <taxon>Chitinophagaceae</taxon>
        <taxon>Filimonas</taxon>
    </lineage>
</organism>
<dbReference type="Pfam" id="PF18911">
    <property type="entry name" value="PKD_4"/>
    <property type="match status" value="1"/>
</dbReference>
<name>A0A4Q1D344_9BACT</name>
<dbReference type="InterPro" id="IPR006626">
    <property type="entry name" value="PbH1"/>
</dbReference>
<dbReference type="OrthoDB" id="599473at2"/>
<dbReference type="Pfam" id="PF17517">
    <property type="entry name" value="IgGFc_binding"/>
    <property type="match status" value="1"/>
</dbReference>
<evidence type="ECO:0000256" key="1">
    <source>
        <dbReference type="SAM" id="MobiDB-lite"/>
    </source>
</evidence>
<dbReference type="InterPro" id="IPR012334">
    <property type="entry name" value="Pectin_lyas_fold"/>
</dbReference>
<dbReference type="SMART" id="SM00089">
    <property type="entry name" value="PKD"/>
    <property type="match status" value="1"/>
</dbReference>
<sequence>MMKQKINQFFCVSFILLLVTTVLPFRQLKAQTDFTVGSGTTGNTATSFPSPLPGNKEGSRSQYLFLASELQAAGLTRGYITGLKVNVLALNNCGILQQYSIKMGATAKATLGTAWEPTPAQFYTNAALSPVAGINTFTFSDKFFWNGTSNILIEICVNGGSRFLQLETFNPTVAWTTGLPFNASHTYGANDITSFCTTTTTTELGTATTRPNLTFTWQVAPPDCSGAPSAGTANSTKTIACPEEPFFLSRTGTEAMGLAYQWQSSADGNTWQNIAGAAKDTLTTSLISNTYYRLMVTCVASNQSAPSSSVLVSKTPGVSGTFTIDNSLTTPGAGQFKTFTDAYNYIKCGIGGPVVFNVVNTGTPYNEQLVMNKVYGTSTTNTITFNGNGATINYLSSNTNERAVIKMNGTSHVIFNNLRITALGTTSSQYGYGVHLMNNADSNTVKNCIIDVNSATTSSFYNGIVISGGSGPTAYGSYCDGNVLESNSINGGVYGISIVGGTPGYEDYPVSNNKIINNTIKNFYTYGIYLTNTALTTIDGNDLSRPDRTATPSAVYGIYLSQANMASAITRNRIHAFFDGHLENAAIVFYGIGHSNADSEAGFEHLVANNIIYDIKGLGTIYALYNMGSNMVNYYHNTISLDDRASTALTPAYGFYTSSNVGSVNVIDNIFFITRGGAGLKYAVYFADNDYSLFTLNYNNFFFDANPTVLYGYSKGVEYATLADWRTGTGFDAASLMVDPAFKDAASGNFTPTSAAFDGKGKALAEVTVDYYKTARNTTTPDIGAVEFSLPSCNTSFLPGQSFANVGTTACVSKEVLLNLKNNDVGLGMTYQWQSATDLSGTWTNISDPLVAPPLRFTTTNNTLYYRAAVSCNGGTPAYSDPVKITIGGLFPGGTYTIDKTQPTDPAGTRNFSSFADVEKAISCGITSAVVFNVKAGTYSEQVRFAAIPNSSETNSITFRSETGNAADAIVTFNAQSVPLNYTLRLDSASHFRFLNMTIASENATYGRTFDILNLASDIRIEGCIIKAALPSATAYATYGADQTTVAGIHAATGFKGNALVIKNNKFQRGAKGIYIVGTASRPSEKDSIVNNSFDSCYHHTIYVQHTKGIKIQNNTVPVKTAYKAASFNQGVYAIYTNNCDGDFELSGNNISLQDNTGYIYGIYMTGNDGTATARGKIRNNTVMARNGLTSLVTGLYNESATYLDIINNEISVHSTIAGTSNSVYATGIYTGNAAFTNYYNNSILNTSPAAGIYNTAFWVNHQYANSGSFTNVFNNIFANTGGGPAVFYNYTAEHINSDYNLLYTSGALLVKQGPTNGAFEKNFANLPAWQAQYGTEMNSIVYQPAYTSNTDLRPAAANDGSWALQGRGMQLEGNASDKLGNTRSVTLTGGVPDLGAYEFFPSVAPPALTAIPAAPAAGTRQVFMMGTDTVTAITWGASVPAAITLKRYSGVLPAGLAASEKSLYYYVDAATTGAGSYNYSVEQFFIDPWLYTLPIKSQIKLGRTNAAAVWTAGVNSIIDSLGNKISEADLAFAGKFTGMTDGKEPVRPVVTTPSDSSTRGTRFWAPYGLTRDQYQGNGQNFRFILAADETTQVTVSVNGTNYKKSYTVPAGKILTTDAIPKSGAYDARLRGEGLFSRGVLIESDKPIAATAFMELEANYSLLMPAGTYGKAYTTLGARQFSGYGNMTMGKAWVNVVADRDSTIVEITPSNNTEGGRQAGVPFRVTLQRGQVYQLIGAYIRSYTQAETGGTYNELTYASYELTGTKIVSVPNESGNCQPIAVFSGSSGTGIRCEPILHGADQSLYQQAYPSQAWGTRYLTTPLASKNSQNEFLFNIFRVMVKDPATVVKRNGVVMTGIKGNYYEFSTREPQYIEADKPVMVGQFTTYFTACGNDEYSNPGSNEGMHYLTPLGYGVKDILSYVRKSSSTYETIINYVTAVVPEAAFASLKIEGVHSFDTSYTHPQLAGYKVAMKRYNNVDSVIRITCDQPFTALVHAPHNVQGFVYNAGFQVPPVDFTNESYRNTYSQLPEANTYTCVNAPFKPKVYLPVMASSLTWKLSAATGITPSGDVVVNTPVPVDTIVSDNRIFYGYLLANEIRFTQAGNFIIPVQAVYSEDAATCSKLVEGSITINVIAAPVVDYTTNYTGCINFTGNFEGNGTAGNGAVLNRWSWNFGDNTTASDKTTSKKWNTAGNYTVTLTAIANDGCIGNVGKQFTVKELPVLEVVNNNIGTCPGSAVTFQIKNPASDVVYTWYDRVTGGTLLATGTSYTVTNPTAATQYYASANRGGCDIAARVPAGLYIIPNVAAPAVTVDTAGVRMVRFKWNAVANATGYQVSADNGATWTTPSSGANGTTHTISGLQPSQTVTLLVRGLGGCELLTSPVATATTYTDNIFIPNSFTPNGDAVNDVFRIYGNEIRSLRLMIFNQWGQKVFETSNKEEGWDGRKNGALQPSGVYIYVCQMTMLSGEEMTKKGSINLVR</sequence>
<feature type="compositionally biased region" description="Polar residues" evidence="1">
    <location>
        <begin position="37"/>
        <end position="49"/>
    </location>
</feature>
<feature type="region of interest" description="Disordered" evidence="1">
    <location>
        <begin position="37"/>
        <end position="56"/>
    </location>
</feature>
<dbReference type="Gene3D" id="2.60.40.10">
    <property type="entry name" value="Immunoglobulins"/>
    <property type="match status" value="2"/>
</dbReference>
<reference evidence="3 4" key="1">
    <citation type="submission" date="2019-01" db="EMBL/GenBank/DDBJ databases">
        <title>Filimonas sp. strain TTM-71.</title>
        <authorList>
            <person name="Chen W.-M."/>
        </authorList>
    </citation>
    <scope>NUCLEOTIDE SEQUENCE [LARGE SCALE GENOMIC DNA]</scope>
    <source>
        <strain evidence="3 4">TTM-71</strain>
    </source>
</reference>
<dbReference type="InterPro" id="IPR022409">
    <property type="entry name" value="PKD/Chitinase_dom"/>
</dbReference>
<dbReference type="NCBIfam" id="TIGR04131">
    <property type="entry name" value="Bac_Flav_CTERM"/>
    <property type="match status" value="1"/>
</dbReference>
<dbReference type="InterPro" id="IPR044023">
    <property type="entry name" value="Ig_7"/>
</dbReference>
<protein>
    <submittedName>
        <fullName evidence="3">T9SS type B sorting domain-containing protein</fullName>
    </submittedName>
</protein>
<feature type="domain" description="PKD" evidence="2">
    <location>
        <begin position="2135"/>
        <end position="2205"/>
    </location>
</feature>
<evidence type="ECO:0000313" key="3">
    <source>
        <dbReference type="EMBL" id="RXK82820.1"/>
    </source>
</evidence>
<dbReference type="Pfam" id="PF19081">
    <property type="entry name" value="Ig_7"/>
    <property type="match status" value="1"/>
</dbReference>